<dbReference type="Proteomes" id="UP001186974">
    <property type="component" value="Unassembled WGS sequence"/>
</dbReference>
<dbReference type="EMBL" id="JAWDJW010008428">
    <property type="protein sequence ID" value="KAK3060615.1"/>
    <property type="molecule type" value="Genomic_DNA"/>
</dbReference>
<reference evidence="1" key="1">
    <citation type="submission" date="2024-09" db="EMBL/GenBank/DDBJ databases">
        <title>Black Yeasts Isolated from many extreme environments.</title>
        <authorList>
            <person name="Coleine C."/>
            <person name="Stajich J.E."/>
            <person name="Selbmann L."/>
        </authorList>
    </citation>
    <scope>NUCLEOTIDE SEQUENCE</scope>
    <source>
        <strain evidence="1">CCFEE 5737</strain>
    </source>
</reference>
<evidence type="ECO:0000313" key="2">
    <source>
        <dbReference type="Proteomes" id="UP001186974"/>
    </source>
</evidence>
<proteinExistence type="predicted"/>
<organism evidence="1 2">
    <name type="scientific">Coniosporium uncinatum</name>
    <dbReference type="NCBI Taxonomy" id="93489"/>
    <lineage>
        <taxon>Eukaryota</taxon>
        <taxon>Fungi</taxon>
        <taxon>Dikarya</taxon>
        <taxon>Ascomycota</taxon>
        <taxon>Pezizomycotina</taxon>
        <taxon>Dothideomycetes</taxon>
        <taxon>Dothideomycetes incertae sedis</taxon>
        <taxon>Coniosporium</taxon>
    </lineage>
</organism>
<protein>
    <submittedName>
        <fullName evidence="1">Uncharacterized protein</fullName>
    </submittedName>
</protein>
<name>A0ACC3D1W4_9PEZI</name>
<gene>
    <name evidence="1" type="ORF">LTS18_008139</name>
</gene>
<sequence>HLQFAASRIHVKGSSLIIPSIHTPIPWDSTCVLSIGLLLPLLSVYTTIAAIMTNANKSPSRPTTFTIHTSLLFDSVTAPFLPNISLTVSPSTNLITSFYSRTTPLPTYARPPDNDLRQISPLPPASSTPTPTSSCTPTPKPSPSIKCAMNPSSNAASAPRTISAPPLLAGYTHLPRTRAPKASGAADVPLRDTIKRKLRYRLRARPHGGGRGGGFFFSGLQRTCVDGVAGGGENAG</sequence>
<evidence type="ECO:0000313" key="1">
    <source>
        <dbReference type="EMBL" id="KAK3060615.1"/>
    </source>
</evidence>
<feature type="non-terminal residue" evidence="1">
    <location>
        <position position="1"/>
    </location>
</feature>
<keyword evidence="2" id="KW-1185">Reference proteome</keyword>
<accession>A0ACC3D1W4</accession>
<comment type="caution">
    <text evidence="1">The sequence shown here is derived from an EMBL/GenBank/DDBJ whole genome shotgun (WGS) entry which is preliminary data.</text>
</comment>